<protein>
    <submittedName>
        <fullName evidence="2">Uncharacterized protein</fullName>
    </submittedName>
</protein>
<evidence type="ECO:0000313" key="2">
    <source>
        <dbReference type="EMBL" id="MVO08761.1"/>
    </source>
</evidence>
<dbReference type="OrthoDB" id="9989153at2"/>
<dbReference type="RefSeq" id="WP_140997154.1">
    <property type="nucleotide sequence ID" value="NZ_VDCZ01000003.1"/>
</dbReference>
<proteinExistence type="predicted"/>
<organism evidence="2 3">
    <name type="scientific">Flavobacterium profundi</name>
    <dbReference type="NCBI Taxonomy" id="1774945"/>
    <lineage>
        <taxon>Bacteria</taxon>
        <taxon>Pseudomonadati</taxon>
        <taxon>Bacteroidota</taxon>
        <taxon>Flavobacteriia</taxon>
        <taxon>Flavobacteriales</taxon>
        <taxon>Flavobacteriaceae</taxon>
        <taxon>Flavobacterium</taxon>
    </lineage>
</organism>
<feature type="signal peptide" evidence="1">
    <location>
        <begin position="1"/>
        <end position="19"/>
    </location>
</feature>
<keyword evidence="1" id="KW-0732">Signal</keyword>
<dbReference type="Proteomes" id="UP000431264">
    <property type="component" value="Unassembled WGS sequence"/>
</dbReference>
<evidence type="ECO:0000256" key="1">
    <source>
        <dbReference type="SAM" id="SignalP"/>
    </source>
</evidence>
<dbReference type="EMBL" id="WQLW01000003">
    <property type="protein sequence ID" value="MVO08761.1"/>
    <property type="molecule type" value="Genomic_DNA"/>
</dbReference>
<feature type="chain" id="PRO_5026358992" evidence="1">
    <location>
        <begin position="20"/>
        <end position="95"/>
    </location>
</feature>
<sequence length="95" mass="10689">MKKIVFSLMAVAMISFANATEIKTGEPVKETVKKEMVTVQNEPVKENEEFKTVTCTVYDGFTDSWYTHTYSCFFCWGGSNNACLADAVKTLQIEL</sequence>
<comment type="caution">
    <text evidence="2">The sequence shown here is derived from an EMBL/GenBank/DDBJ whole genome shotgun (WGS) entry which is preliminary data.</text>
</comment>
<reference evidence="3" key="1">
    <citation type="submission" date="2019-05" db="EMBL/GenBank/DDBJ databases">
        <title>Flavobacterium profundi sp. nov., isolated from a deep-sea seamount.</title>
        <authorList>
            <person name="Zhang D.-C."/>
        </authorList>
    </citation>
    <scope>NUCLEOTIDE SEQUENCE [LARGE SCALE GENOMIC DNA]</scope>
    <source>
        <strain evidence="3">TP390</strain>
    </source>
</reference>
<name>A0A6I4IKQ6_9FLAO</name>
<accession>A0A6I4IKQ6</accession>
<gene>
    <name evidence="2" type="ORF">GOQ30_06235</name>
</gene>
<dbReference type="AlphaFoldDB" id="A0A6I4IKQ6"/>
<evidence type="ECO:0000313" key="3">
    <source>
        <dbReference type="Proteomes" id="UP000431264"/>
    </source>
</evidence>
<keyword evidence="3" id="KW-1185">Reference proteome</keyword>